<feature type="region of interest" description="Disordered" evidence="1">
    <location>
        <begin position="91"/>
        <end position="112"/>
    </location>
</feature>
<reference evidence="2 3" key="1">
    <citation type="journal article" date="2005" name="Nature">
        <title>The map-based sequence of the rice genome.</title>
        <authorList>
            <consortium name="International rice genome sequencing project (IRGSP)"/>
            <person name="Matsumoto T."/>
            <person name="Wu J."/>
            <person name="Kanamori H."/>
            <person name="Katayose Y."/>
            <person name="Fujisawa M."/>
            <person name="Namiki N."/>
            <person name="Mizuno H."/>
            <person name="Yamamoto K."/>
            <person name="Antonio B.A."/>
            <person name="Baba T."/>
            <person name="Sakata K."/>
            <person name="Nagamura Y."/>
            <person name="Aoki H."/>
            <person name="Arikawa K."/>
            <person name="Arita K."/>
            <person name="Bito T."/>
            <person name="Chiden Y."/>
            <person name="Fujitsuka N."/>
            <person name="Fukunaka R."/>
            <person name="Hamada M."/>
            <person name="Harada C."/>
            <person name="Hayashi A."/>
            <person name="Hijishita S."/>
            <person name="Honda M."/>
            <person name="Hosokawa S."/>
            <person name="Ichikawa Y."/>
            <person name="Idonuma A."/>
            <person name="Iijima M."/>
            <person name="Ikeda M."/>
            <person name="Ikeno M."/>
            <person name="Ito K."/>
            <person name="Ito S."/>
            <person name="Ito T."/>
            <person name="Ito Y."/>
            <person name="Ito Y."/>
            <person name="Iwabuchi A."/>
            <person name="Kamiya K."/>
            <person name="Karasawa W."/>
            <person name="Kurita K."/>
            <person name="Katagiri S."/>
            <person name="Kikuta A."/>
            <person name="Kobayashi H."/>
            <person name="Kobayashi N."/>
            <person name="Machita K."/>
            <person name="Maehara T."/>
            <person name="Masukawa M."/>
            <person name="Mizubayashi T."/>
            <person name="Mukai Y."/>
            <person name="Nagasaki H."/>
            <person name="Nagata Y."/>
            <person name="Naito S."/>
            <person name="Nakashima M."/>
            <person name="Nakama Y."/>
            <person name="Nakamichi Y."/>
            <person name="Nakamura M."/>
            <person name="Meguro A."/>
            <person name="Negishi M."/>
            <person name="Ohta I."/>
            <person name="Ohta T."/>
            <person name="Okamoto M."/>
            <person name="Ono N."/>
            <person name="Saji S."/>
            <person name="Sakaguchi M."/>
            <person name="Sakai K."/>
            <person name="Shibata M."/>
            <person name="Shimokawa T."/>
            <person name="Song J."/>
            <person name="Takazaki Y."/>
            <person name="Terasawa K."/>
            <person name="Tsugane M."/>
            <person name="Tsuji K."/>
            <person name="Ueda S."/>
            <person name="Waki K."/>
            <person name="Yamagata H."/>
            <person name="Yamamoto M."/>
            <person name="Yamamoto S."/>
            <person name="Yamane H."/>
            <person name="Yoshiki S."/>
            <person name="Yoshihara R."/>
            <person name="Yukawa K."/>
            <person name="Zhong H."/>
            <person name="Yano M."/>
            <person name="Yuan Q."/>
            <person name="Ouyang S."/>
            <person name="Liu J."/>
            <person name="Jones K.M."/>
            <person name="Gansberger K."/>
            <person name="Moffat K."/>
            <person name="Hill J."/>
            <person name="Bera J."/>
            <person name="Fadrosh D."/>
            <person name="Jin S."/>
            <person name="Johri S."/>
            <person name="Kim M."/>
            <person name="Overton L."/>
            <person name="Reardon M."/>
            <person name="Tsitrin T."/>
            <person name="Vuong H."/>
            <person name="Weaver B."/>
            <person name="Ciecko A."/>
            <person name="Tallon L."/>
            <person name="Jackson J."/>
            <person name="Pai G."/>
            <person name="Aken S.V."/>
            <person name="Utterback T."/>
            <person name="Reidmuller S."/>
            <person name="Feldblyum T."/>
            <person name="Hsiao J."/>
            <person name="Zismann V."/>
            <person name="Iobst S."/>
            <person name="de Vazeille A.R."/>
            <person name="Buell C.R."/>
            <person name="Ying K."/>
            <person name="Li Y."/>
            <person name="Lu T."/>
            <person name="Huang Y."/>
            <person name="Zhao Q."/>
            <person name="Feng Q."/>
            <person name="Zhang L."/>
            <person name="Zhu J."/>
            <person name="Weng Q."/>
            <person name="Mu J."/>
            <person name="Lu Y."/>
            <person name="Fan D."/>
            <person name="Liu Y."/>
            <person name="Guan J."/>
            <person name="Zhang Y."/>
            <person name="Yu S."/>
            <person name="Liu X."/>
            <person name="Zhang Y."/>
            <person name="Hong G."/>
            <person name="Han B."/>
            <person name="Choisne N."/>
            <person name="Demange N."/>
            <person name="Orjeda G."/>
            <person name="Samain S."/>
            <person name="Cattolico L."/>
            <person name="Pelletier E."/>
            <person name="Couloux A."/>
            <person name="Segurens B."/>
            <person name="Wincker P."/>
            <person name="D'Hont A."/>
            <person name="Scarpelli C."/>
            <person name="Weissenbach J."/>
            <person name="Salanoubat M."/>
            <person name="Quetier F."/>
            <person name="Yu Y."/>
            <person name="Kim H.R."/>
            <person name="Rambo T."/>
            <person name="Currie J."/>
            <person name="Collura K."/>
            <person name="Luo M."/>
            <person name="Yang T."/>
            <person name="Ammiraju J.S.S."/>
            <person name="Engler F."/>
            <person name="Soderlund C."/>
            <person name="Wing R.A."/>
            <person name="Palmer L.E."/>
            <person name="de la Bastide M."/>
            <person name="Spiegel L."/>
            <person name="Nascimento L."/>
            <person name="Zutavern T."/>
            <person name="O'Shaughnessy A."/>
            <person name="Dike S."/>
            <person name="Dedhia N."/>
            <person name="Preston R."/>
            <person name="Balija V."/>
            <person name="McCombie W.R."/>
            <person name="Chow T."/>
            <person name="Chen H."/>
            <person name="Chung M."/>
            <person name="Chen C."/>
            <person name="Shaw J."/>
            <person name="Wu H."/>
            <person name="Hsiao K."/>
            <person name="Chao Y."/>
            <person name="Chu M."/>
            <person name="Cheng C."/>
            <person name="Hour A."/>
            <person name="Lee P."/>
            <person name="Lin S."/>
            <person name="Lin Y."/>
            <person name="Liou J."/>
            <person name="Liu S."/>
            <person name="Hsing Y."/>
            <person name="Raghuvanshi S."/>
            <person name="Mohanty A."/>
            <person name="Bharti A.K."/>
            <person name="Gaur A."/>
            <person name="Gupta V."/>
            <person name="Kumar D."/>
            <person name="Ravi V."/>
            <person name="Vij S."/>
            <person name="Kapur A."/>
            <person name="Khurana P."/>
            <person name="Khurana P."/>
            <person name="Khurana J.P."/>
            <person name="Tyagi A.K."/>
            <person name="Gaikwad K."/>
            <person name="Singh A."/>
            <person name="Dalal V."/>
            <person name="Srivastava S."/>
            <person name="Dixit A."/>
            <person name="Pal A.K."/>
            <person name="Ghazi I.A."/>
            <person name="Yadav M."/>
            <person name="Pandit A."/>
            <person name="Bhargava A."/>
            <person name="Sureshbabu K."/>
            <person name="Batra K."/>
            <person name="Sharma T.R."/>
            <person name="Mohapatra T."/>
            <person name="Singh N.K."/>
            <person name="Messing J."/>
            <person name="Nelson A.B."/>
            <person name="Fuks G."/>
            <person name="Kavchok S."/>
            <person name="Keizer G."/>
            <person name="Linton E."/>
            <person name="Llaca V."/>
            <person name="Song R."/>
            <person name="Tanyolac B."/>
            <person name="Young S."/>
            <person name="Ho-Il K."/>
            <person name="Hahn J.H."/>
            <person name="Sangsakoo G."/>
            <person name="Vanavichit A."/>
            <person name="de Mattos Luiz.A.T."/>
            <person name="Zimmer P.D."/>
            <person name="Malone G."/>
            <person name="Dellagostin O."/>
            <person name="de Oliveira A.C."/>
            <person name="Bevan M."/>
            <person name="Bancroft I."/>
            <person name="Minx P."/>
            <person name="Cordum H."/>
            <person name="Wilson R."/>
            <person name="Cheng Z."/>
            <person name="Jin W."/>
            <person name="Jiang J."/>
            <person name="Leong S.A."/>
            <person name="Iwama H."/>
            <person name="Gojobori T."/>
            <person name="Itoh T."/>
            <person name="Niimura Y."/>
            <person name="Fujii Y."/>
            <person name="Habara T."/>
            <person name="Sakai H."/>
            <person name="Sato Y."/>
            <person name="Wilson G."/>
            <person name="Kumar K."/>
            <person name="McCouch S."/>
            <person name="Juretic N."/>
            <person name="Hoen D."/>
            <person name="Wright S."/>
            <person name="Bruskiewich R."/>
            <person name="Bureau T."/>
            <person name="Miyao A."/>
            <person name="Hirochika H."/>
            <person name="Nishikawa T."/>
            <person name="Kadowaki K."/>
            <person name="Sugiura M."/>
            <person name="Burr B."/>
            <person name="Sasaki T."/>
        </authorList>
    </citation>
    <scope>NUCLEOTIDE SEQUENCE [LARGE SCALE GENOMIC DNA]</scope>
    <source>
        <strain evidence="3">cv. Nipponbare</strain>
    </source>
</reference>
<evidence type="ECO:0000313" key="2">
    <source>
        <dbReference type="EMBL" id="BAH91003.1"/>
    </source>
</evidence>
<accession>A0A0P0V0Y1</accession>
<evidence type="ECO:0000256" key="1">
    <source>
        <dbReference type="SAM" id="MobiDB-lite"/>
    </source>
</evidence>
<feature type="compositionally biased region" description="Low complexity" evidence="1">
    <location>
        <begin position="1"/>
        <end position="17"/>
    </location>
</feature>
<evidence type="ECO:0000313" key="3">
    <source>
        <dbReference type="Proteomes" id="UP000000763"/>
    </source>
</evidence>
<sequence length="112" mass="11548">MASRRAASATTPAARGGRSSGTPSRTPGAGSPAPSIGLLYTVAASVVLPRPPKPTMEIDHLPASRRRVVVAAMITTVLQQLEDGFRLAADAHEAGPRDSSMLSAGSRRSRSS</sequence>
<dbReference type="KEGG" id="dosa:Os01g0269550"/>
<feature type="region of interest" description="Disordered" evidence="1">
    <location>
        <begin position="1"/>
        <end position="34"/>
    </location>
</feature>
<dbReference type="Proteomes" id="UP000000763">
    <property type="component" value="Chromosome 1"/>
</dbReference>
<name>A0A0P0V0Y1_ORYSJ</name>
<organism evidence="2 3">
    <name type="scientific">Oryza sativa subsp. japonica</name>
    <name type="common">Rice</name>
    <dbReference type="NCBI Taxonomy" id="39947"/>
    <lineage>
        <taxon>Eukaryota</taxon>
        <taxon>Viridiplantae</taxon>
        <taxon>Streptophyta</taxon>
        <taxon>Embryophyta</taxon>
        <taxon>Tracheophyta</taxon>
        <taxon>Spermatophyta</taxon>
        <taxon>Magnoliopsida</taxon>
        <taxon>Liliopsida</taxon>
        <taxon>Poales</taxon>
        <taxon>Poaceae</taxon>
        <taxon>BOP clade</taxon>
        <taxon>Oryzoideae</taxon>
        <taxon>Oryzeae</taxon>
        <taxon>Oryzinae</taxon>
        <taxon>Oryza</taxon>
        <taxon>Oryza sativa</taxon>
    </lineage>
</organism>
<dbReference type="EMBL" id="AP008207">
    <property type="protein sequence ID" value="BAH91003.1"/>
    <property type="molecule type" value="Genomic_DNA"/>
</dbReference>
<protein>
    <submittedName>
        <fullName evidence="2">Os01g0269550 protein</fullName>
    </submittedName>
</protein>
<proteinExistence type="predicted"/>
<dbReference type="Gramene" id="Os01t0269550-01">
    <property type="protein sequence ID" value="Os01t0269550-01"/>
    <property type="gene ID" value="Os01g0269550"/>
</dbReference>
<dbReference type="AlphaFoldDB" id="A0A0P0V0Y1"/>
<gene>
    <name evidence="2" type="ordered locus">Os01g0269550</name>
</gene>
<reference evidence="3" key="2">
    <citation type="journal article" date="2008" name="Nucleic Acids Res.">
        <title>The rice annotation project database (RAP-DB): 2008 update.</title>
        <authorList>
            <consortium name="The rice annotation project (RAP)"/>
        </authorList>
    </citation>
    <scope>GENOME REANNOTATION</scope>
    <source>
        <strain evidence="3">cv. Nipponbare</strain>
    </source>
</reference>